<keyword evidence="2" id="KW-1185">Reference proteome</keyword>
<accession>A0A445G5A8</accession>
<comment type="caution">
    <text evidence="1">The sequence shown here is derived from an EMBL/GenBank/DDBJ whole genome shotgun (WGS) entry which is preliminary data.</text>
</comment>
<evidence type="ECO:0000313" key="1">
    <source>
        <dbReference type="EMBL" id="RZB56377.1"/>
    </source>
</evidence>
<sequence length="135" mass="15529">MKFLRVLQWLEKTYFTDKDLKSKFNESQLVETLSPFDHELKMSVVCEAFASMSDSDGEFNDSVSTIQSNIGALELTIENIKNIQKDKELIGDVVEKVANDWHVQKQTGLGDDGYEKEFEQLLLEQQPHDRDSNQV</sequence>
<dbReference type="Proteomes" id="UP000289340">
    <property type="component" value="Chromosome 17"/>
</dbReference>
<gene>
    <name evidence="1" type="ORF">D0Y65_045515</name>
</gene>
<dbReference type="AlphaFoldDB" id="A0A445G5A8"/>
<proteinExistence type="predicted"/>
<evidence type="ECO:0000313" key="2">
    <source>
        <dbReference type="Proteomes" id="UP000289340"/>
    </source>
</evidence>
<dbReference type="EMBL" id="QZWG01000017">
    <property type="protein sequence ID" value="RZB56377.1"/>
    <property type="molecule type" value="Genomic_DNA"/>
</dbReference>
<protein>
    <submittedName>
        <fullName evidence="1">Uncharacterized protein</fullName>
    </submittedName>
</protein>
<name>A0A445G5A8_GLYSO</name>
<organism evidence="1 2">
    <name type="scientific">Glycine soja</name>
    <name type="common">Wild soybean</name>
    <dbReference type="NCBI Taxonomy" id="3848"/>
    <lineage>
        <taxon>Eukaryota</taxon>
        <taxon>Viridiplantae</taxon>
        <taxon>Streptophyta</taxon>
        <taxon>Embryophyta</taxon>
        <taxon>Tracheophyta</taxon>
        <taxon>Spermatophyta</taxon>
        <taxon>Magnoliopsida</taxon>
        <taxon>eudicotyledons</taxon>
        <taxon>Gunneridae</taxon>
        <taxon>Pentapetalae</taxon>
        <taxon>rosids</taxon>
        <taxon>fabids</taxon>
        <taxon>Fabales</taxon>
        <taxon>Fabaceae</taxon>
        <taxon>Papilionoideae</taxon>
        <taxon>50 kb inversion clade</taxon>
        <taxon>NPAAA clade</taxon>
        <taxon>indigoferoid/millettioid clade</taxon>
        <taxon>Phaseoleae</taxon>
        <taxon>Glycine</taxon>
        <taxon>Glycine subgen. Soja</taxon>
    </lineage>
</organism>
<reference evidence="1 2" key="1">
    <citation type="submission" date="2018-09" db="EMBL/GenBank/DDBJ databases">
        <title>A high-quality reference genome of wild soybean provides a powerful tool to mine soybean genomes.</title>
        <authorList>
            <person name="Xie M."/>
            <person name="Chung C.Y.L."/>
            <person name="Li M.-W."/>
            <person name="Wong F.-L."/>
            <person name="Chan T.-F."/>
            <person name="Lam H.-M."/>
        </authorList>
    </citation>
    <scope>NUCLEOTIDE SEQUENCE [LARGE SCALE GENOMIC DNA]</scope>
    <source>
        <strain evidence="2">cv. W05</strain>
        <tissue evidence="1">Hypocotyl of etiolated seedlings</tissue>
    </source>
</reference>